<keyword evidence="8" id="KW-0067">ATP-binding</keyword>
<evidence type="ECO:0000256" key="15">
    <source>
        <dbReference type="ARBA" id="ARBA00081350"/>
    </source>
</evidence>
<dbReference type="InterPro" id="IPR001932">
    <property type="entry name" value="PPM-type_phosphatase-like_dom"/>
</dbReference>
<dbReference type="PANTHER" id="PTHR43156">
    <property type="entry name" value="STAGE II SPORULATION PROTEIN E-RELATED"/>
    <property type="match status" value="1"/>
</dbReference>
<dbReference type="Gene3D" id="3.30.450.40">
    <property type="match status" value="1"/>
</dbReference>
<organism evidence="18 19">
    <name type="scientific">Kitasatospora indigofera</name>
    <dbReference type="NCBI Taxonomy" id="67307"/>
    <lineage>
        <taxon>Bacteria</taxon>
        <taxon>Bacillati</taxon>
        <taxon>Actinomycetota</taxon>
        <taxon>Actinomycetes</taxon>
        <taxon>Kitasatosporales</taxon>
        <taxon>Streptomycetaceae</taxon>
        <taxon>Kitasatospora</taxon>
    </lineage>
</organism>
<dbReference type="SMART" id="SM00091">
    <property type="entry name" value="PAS"/>
    <property type="match status" value="1"/>
</dbReference>
<evidence type="ECO:0000259" key="17">
    <source>
        <dbReference type="PROSITE" id="PS50112"/>
    </source>
</evidence>
<dbReference type="GO" id="GO:0016301">
    <property type="term" value="F:kinase activity"/>
    <property type="evidence" value="ECO:0007669"/>
    <property type="project" value="UniProtKB-KW"/>
</dbReference>
<dbReference type="GO" id="GO:0046872">
    <property type="term" value="F:metal ion binding"/>
    <property type="evidence" value="ECO:0007669"/>
    <property type="project" value="UniProtKB-KW"/>
</dbReference>
<evidence type="ECO:0000256" key="7">
    <source>
        <dbReference type="ARBA" id="ARBA00022801"/>
    </source>
</evidence>
<evidence type="ECO:0000256" key="9">
    <source>
        <dbReference type="ARBA" id="ARBA00022842"/>
    </source>
</evidence>
<evidence type="ECO:0000256" key="8">
    <source>
        <dbReference type="ARBA" id="ARBA00022840"/>
    </source>
</evidence>
<dbReference type="InterPro" id="IPR029016">
    <property type="entry name" value="GAF-like_dom_sf"/>
</dbReference>
<dbReference type="Pfam" id="PF13188">
    <property type="entry name" value="PAS_8"/>
    <property type="match status" value="1"/>
</dbReference>
<evidence type="ECO:0000256" key="11">
    <source>
        <dbReference type="ARBA" id="ARBA00023211"/>
    </source>
</evidence>
<evidence type="ECO:0000256" key="13">
    <source>
        <dbReference type="ARBA" id="ARBA00056274"/>
    </source>
</evidence>
<dbReference type="InterPro" id="IPR035965">
    <property type="entry name" value="PAS-like_dom_sf"/>
</dbReference>
<dbReference type="SMART" id="SM00065">
    <property type="entry name" value="GAF"/>
    <property type="match status" value="1"/>
</dbReference>
<reference evidence="18" key="1">
    <citation type="journal article" date="2014" name="Int. J. Syst. Evol. Microbiol.">
        <title>Complete genome sequence of Corynebacterium casei LMG S-19264T (=DSM 44701T), isolated from a smear-ripened cheese.</title>
        <authorList>
            <consortium name="US DOE Joint Genome Institute (JGI-PGF)"/>
            <person name="Walter F."/>
            <person name="Albersmeier A."/>
            <person name="Kalinowski J."/>
            <person name="Ruckert C."/>
        </authorList>
    </citation>
    <scope>NUCLEOTIDE SEQUENCE</scope>
    <source>
        <strain evidence="18">JCM 4646</strain>
    </source>
</reference>
<keyword evidence="7" id="KW-0378">Hydrolase</keyword>
<evidence type="ECO:0000256" key="5">
    <source>
        <dbReference type="ARBA" id="ARBA00022741"/>
    </source>
</evidence>
<dbReference type="Gene3D" id="3.60.40.10">
    <property type="entry name" value="PPM-type phosphatase domain"/>
    <property type="match status" value="1"/>
</dbReference>
<dbReference type="CDD" id="cd00130">
    <property type="entry name" value="PAS"/>
    <property type="match status" value="1"/>
</dbReference>
<reference evidence="18" key="2">
    <citation type="submission" date="2020-09" db="EMBL/GenBank/DDBJ databases">
        <authorList>
            <person name="Sun Q."/>
            <person name="Ohkuma M."/>
        </authorList>
    </citation>
    <scope>NUCLEOTIDE SEQUENCE</scope>
    <source>
        <strain evidence="18">JCM 4646</strain>
    </source>
</reference>
<keyword evidence="3" id="KW-0808">Transferase</keyword>
<dbReference type="SUPFAM" id="SSF55785">
    <property type="entry name" value="PYP-like sensor domain (PAS domain)"/>
    <property type="match status" value="1"/>
</dbReference>
<dbReference type="PROSITE" id="PS50112">
    <property type="entry name" value="PAS"/>
    <property type="match status" value="1"/>
</dbReference>
<dbReference type="InterPro" id="IPR036457">
    <property type="entry name" value="PPM-type-like_dom_sf"/>
</dbReference>
<gene>
    <name evidence="18" type="ORF">GCM10018781_02520</name>
</gene>
<evidence type="ECO:0000256" key="12">
    <source>
        <dbReference type="ARBA" id="ARBA00047761"/>
    </source>
</evidence>
<accession>A0A919FAY5</accession>
<dbReference type="PANTHER" id="PTHR43156:SF2">
    <property type="entry name" value="STAGE II SPORULATION PROTEIN E"/>
    <property type="match status" value="1"/>
</dbReference>
<evidence type="ECO:0000256" key="10">
    <source>
        <dbReference type="ARBA" id="ARBA00022912"/>
    </source>
</evidence>
<dbReference type="GO" id="GO:0004722">
    <property type="term" value="F:protein serine/threonine phosphatase activity"/>
    <property type="evidence" value="ECO:0007669"/>
    <property type="project" value="UniProtKB-EC"/>
</dbReference>
<dbReference type="InterPro" id="IPR052016">
    <property type="entry name" value="Bact_Sigma-Reg"/>
</dbReference>
<keyword evidence="9" id="KW-0460">Magnesium</keyword>
<keyword evidence="10" id="KW-0904">Protein phosphatase</keyword>
<dbReference type="SUPFAM" id="SSF81606">
    <property type="entry name" value="PP2C-like"/>
    <property type="match status" value="1"/>
</dbReference>
<evidence type="ECO:0000256" key="6">
    <source>
        <dbReference type="ARBA" id="ARBA00022777"/>
    </source>
</evidence>
<evidence type="ECO:0000256" key="2">
    <source>
        <dbReference type="ARBA" id="ARBA00022553"/>
    </source>
</evidence>
<dbReference type="SMART" id="SM00331">
    <property type="entry name" value="PP2C_SIG"/>
    <property type="match status" value="1"/>
</dbReference>
<keyword evidence="2" id="KW-0597">Phosphoprotein</keyword>
<keyword evidence="19" id="KW-1185">Reference proteome</keyword>
<dbReference type="EC" id="3.1.3.16" evidence="1"/>
<evidence type="ECO:0000313" key="19">
    <source>
        <dbReference type="Proteomes" id="UP000617734"/>
    </source>
</evidence>
<dbReference type="Proteomes" id="UP000617734">
    <property type="component" value="Unassembled WGS sequence"/>
</dbReference>
<comment type="catalytic activity">
    <reaction evidence="12">
        <text>O-phospho-L-seryl-[protein] + H2O = L-seryl-[protein] + phosphate</text>
        <dbReference type="Rhea" id="RHEA:20629"/>
        <dbReference type="Rhea" id="RHEA-COMP:9863"/>
        <dbReference type="Rhea" id="RHEA-COMP:11604"/>
        <dbReference type="ChEBI" id="CHEBI:15377"/>
        <dbReference type="ChEBI" id="CHEBI:29999"/>
        <dbReference type="ChEBI" id="CHEBI:43474"/>
        <dbReference type="ChEBI" id="CHEBI:83421"/>
        <dbReference type="EC" id="3.1.3.16"/>
    </reaction>
</comment>
<sequence length="573" mass="60245">MTCGPVQPPGGPEGVERLLTSAFEGLAAGVLLVDARGRILAANPRAEQLLGRRAAAMAGADAHDLLHRGPDGAVIPRSQCVLLAVAEHGRPAWGDSDTFLTGDGRALPVRWSAAPVVQAGRTTGLAVLFADMAGSSAPVGREAARVDLLEDLAEQLTLVSAITEVLSETLDVEEAVDRLGPLLVPKLADWVAVDLRTPEGEVRRVAVLGPQGRDTALEAWRGPLPPPTTLSRSALVRVLHGAQPVLLGPHEMAEPPDAPLAAVQAGFLRVLGATSAAVVPLTSAREITGAITAVRTRPDRPFTDRELALLADIGHRAGVAIDNARLFGEQRDIATAMQRHLLTELPQSRGLQLAARYRPAPAGSRVGGDWYDAFELGDGSTALVIGDVIGHDLRAAARMAQLRNLVRALAWDRHEAPAAIVERLDDAMTSLTDIPMATMILAYVEGPPDGPRQVRWSSAGHPPPLLLPTTGSPSDGRARYLEAGQGIILGAGGDPERPTGRQQLPAGSTLLLFTDGLVEVPGADLGAGLEELRRLAADLTRLPLEDFCDRILEAIPSGSTDDTALLAVRVPPD</sequence>
<dbReference type="InterPro" id="IPR003018">
    <property type="entry name" value="GAF"/>
</dbReference>
<evidence type="ECO:0000256" key="1">
    <source>
        <dbReference type="ARBA" id="ARBA00013081"/>
    </source>
</evidence>
<dbReference type="Pfam" id="PF01590">
    <property type="entry name" value="GAF"/>
    <property type="match status" value="1"/>
</dbReference>
<evidence type="ECO:0000313" key="18">
    <source>
        <dbReference type="EMBL" id="GHH59393.1"/>
    </source>
</evidence>
<proteinExistence type="predicted"/>
<dbReference type="InterPro" id="IPR000014">
    <property type="entry name" value="PAS"/>
</dbReference>
<dbReference type="Gene3D" id="3.30.450.20">
    <property type="entry name" value="PAS domain"/>
    <property type="match status" value="1"/>
</dbReference>
<dbReference type="Pfam" id="PF07228">
    <property type="entry name" value="SpoIIE"/>
    <property type="match status" value="1"/>
</dbReference>
<keyword evidence="5" id="KW-0547">Nucleotide-binding</keyword>
<keyword evidence="11" id="KW-0464">Manganese</keyword>
<keyword evidence="6" id="KW-0418">Kinase</keyword>
<feature type="region of interest" description="Disordered" evidence="16">
    <location>
        <begin position="456"/>
        <end position="475"/>
    </location>
</feature>
<name>A0A919FAY5_9ACTN</name>
<dbReference type="SUPFAM" id="SSF55781">
    <property type="entry name" value="GAF domain-like"/>
    <property type="match status" value="1"/>
</dbReference>
<keyword evidence="4" id="KW-0479">Metal-binding</keyword>
<dbReference type="NCBIfam" id="TIGR00229">
    <property type="entry name" value="sensory_box"/>
    <property type="match status" value="1"/>
</dbReference>
<dbReference type="FunFam" id="3.60.40.10:FF:000005">
    <property type="entry name" value="Serine/threonine protein phosphatase"/>
    <property type="match status" value="1"/>
</dbReference>
<dbReference type="GO" id="GO:0005524">
    <property type="term" value="F:ATP binding"/>
    <property type="evidence" value="ECO:0007669"/>
    <property type="project" value="UniProtKB-KW"/>
</dbReference>
<feature type="domain" description="PAS" evidence="17">
    <location>
        <begin position="15"/>
        <end position="67"/>
    </location>
</feature>
<comment type="function">
    <text evidence="13">Primarily acts as an independent SigF regulator that is sensitive to the osmosensory signal, mediating the cross talk of PknD with the SigF regulon. Possesses both phosphatase and kinase activities. The kinase domain functions as a classic anti-sigma factor-like kinase to phosphorylate the anti-anti-sigma factor domain at the canonical regulatory site, and the phosphatase domain antagonizes this activity.</text>
</comment>
<protein>
    <recommendedName>
        <fullName evidence="1">protein-serine/threonine phosphatase</fullName>
        <ecNumber evidence="1">3.1.3.16</ecNumber>
    </recommendedName>
    <alternativeName>
        <fullName evidence="15">Protein-serine/threonine phosphatase</fullName>
    </alternativeName>
    <alternativeName>
        <fullName evidence="14">Serine/threonine-protein kinase</fullName>
    </alternativeName>
</protein>
<evidence type="ECO:0000256" key="14">
    <source>
        <dbReference type="ARBA" id="ARBA00075117"/>
    </source>
</evidence>
<comment type="caution">
    <text evidence="18">The sequence shown here is derived from an EMBL/GenBank/DDBJ whole genome shotgun (WGS) entry which is preliminary data.</text>
</comment>
<evidence type="ECO:0000256" key="3">
    <source>
        <dbReference type="ARBA" id="ARBA00022679"/>
    </source>
</evidence>
<evidence type="ECO:0000256" key="16">
    <source>
        <dbReference type="SAM" id="MobiDB-lite"/>
    </source>
</evidence>
<dbReference type="EMBL" id="BNBO01000001">
    <property type="protein sequence ID" value="GHH59393.1"/>
    <property type="molecule type" value="Genomic_DNA"/>
</dbReference>
<dbReference type="AlphaFoldDB" id="A0A919FAY5"/>
<evidence type="ECO:0000256" key="4">
    <source>
        <dbReference type="ARBA" id="ARBA00022723"/>
    </source>
</evidence>